<evidence type="ECO:0000256" key="4">
    <source>
        <dbReference type="ARBA" id="ARBA00022737"/>
    </source>
</evidence>
<keyword evidence="3 7" id="KW-0732">Signal</keyword>
<dbReference type="Pfam" id="PF08263">
    <property type="entry name" value="LRRNT_2"/>
    <property type="match status" value="1"/>
</dbReference>
<organism evidence="9 10">
    <name type="scientific">Spirodela intermedia</name>
    <name type="common">Intermediate duckweed</name>
    <dbReference type="NCBI Taxonomy" id="51605"/>
    <lineage>
        <taxon>Eukaryota</taxon>
        <taxon>Viridiplantae</taxon>
        <taxon>Streptophyta</taxon>
        <taxon>Embryophyta</taxon>
        <taxon>Tracheophyta</taxon>
        <taxon>Spermatophyta</taxon>
        <taxon>Magnoliopsida</taxon>
        <taxon>Liliopsida</taxon>
        <taxon>Araceae</taxon>
        <taxon>Lemnoideae</taxon>
        <taxon>Spirodela</taxon>
    </lineage>
</organism>
<evidence type="ECO:0000313" key="10">
    <source>
        <dbReference type="Proteomes" id="UP000663760"/>
    </source>
</evidence>
<keyword evidence="2" id="KW-0433">Leucine-rich repeat</keyword>
<keyword evidence="10" id="KW-1185">Reference proteome</keyword>
<dbReference type="InterPro" id="IPR013210">
    <property type="entry name" value="LRR_N_plant-typ"/>
</dbReference>
<dbReference type="InterPro" id="IPR001611">
    <property type="entry name" value="Leu-rich_rpt"/>
</dbReference>
<feature type="signal peptide" evidence="7">
    <location>
        <begin position="1"/>
        <end position="28"/>
    </location>
</feature>
<proteinExistence type="inferred from homology"/>
<keyword evidence="4" id="KW-0677">Repeat</keyword>
<dbReference type="PANTHER" id="PTHR48059:SF4">
    <property type="entry name" value="POLYGALACTURONASE INHIBITOR 1-RELATED"/>
    <property type="match status" value="1"/>
</dbReference>
<evidence type="ECO:0000256" key="2">
    <source>
        <dbReference type="ARBA" id="ARBA00022614"/>
    </source>
</evidence>
<evidence type="ECO:0000313" key="9">
    <source>
        <dbReference type="EMBL" id="CAA7401225.1"/>
    </source>
</evidence>
<evidence type="ECO:0000256" key="5">
    <source>
        <dbReference type="ARBA" id="ARBA00023180"/>
    </source>
</evidence>
<evidence type="ECO:0000256" key="3">
    <source>
        <dbReference type="ARBA" id="ARBA00022729"/>
    </source>
</evidence>
<dbReference type="EMBL" id="LR746272">
    <property type="protein sequence ID" value="CAA7401225.1"/>
    <property type="molecule type" value="Genomic_DNA"/>
</dbReference>
<dbReference type="AlphaFoldDB" id="A0A7I8KW17"/>
<comment type="subcellular location">
    <subcellularLocation>
        <location evidence="1">Cell envelope</location>
    </subcellularLocation>
</comment>
<reference evidence="9" key="1">
    <citation type="submission" date="2020-02" db="EMBL/GenBank/DDBJ databases">
        <authorList>
            <person name="Scholz U."/>
            <person name="Mascher M."/>
            <person name="Fiebig A."/>
        </authorList>
    </citation>
    <scope>NUCLEOTIDE SEQUENCE</scope>
</reference>
<dbReference type="OrthoDB" id="676979at2759"/>
<dbReference type="PANTHER" id="PTHR48059">
    <property type="entry name" value="POLYGALACTURONASE INHIBITOR 1"/>
    <property type="match status" value="1"/>
</dbReference>
<feature type="chain" id="PRO_5029900174" description="Leucine-rich repeat-containing N-terminal plant-type domain-containing protein" evidence="7">
    <location>
        <begin position="29"/>
        <end position="339"/>
    </location>
</feature>
<name>A0A7I8KW17_SPIIN</name>
<dbReference type="FunFam" id="3.80.10.10:FF:000041">
    <property type="entry name" value="LRR receptor-like serine/threonine-protein kinase ERECTA"/>
    <property type="match status" value="1"/>
</dbReference>
<dbReference type="Proteomes" id="UP000663760">
    <property type="component" value="Chromosome 9"/>
</dbReference>
<sequence>MAPPPPPLLRLPLLAVLLLSSLAWAVLAAPRCNTADKRALLQLKKGLGDPYTIITWVAGTDCCRSWYATECDPSTGRVTAVVILGMETAGPLPLPPSIGDLPYLEKLIIRKSANLTGPLPTEIAKLTRLKMLWMDWNGLTGPVPAFLGRLAKLEYINLSFNKLSGAIPPSLGDLPQLGALFLDRNQLTGAIPEALGKLRQPDLYIRLSHNNLTGAIPQSFGRLNITTIDLSRNQLTGDASVLFAGSGKWTSIDLSRNLLEFDLSKAAAIPNIYSVDLNHNRIYGKIPPELNKLENLSFFNVSYNRLCGQIPQGGPLSSLTQYEFFHNRCLCGKPLPPCN</sequence>
<gene>
    <name evidence="9" type="ORF">SI8410_09011903</name>
</gene>
<evidence type="ECO:0000256" key="7">
    <source>
        <dbReference type="SAM" id="SignalP"/>
    </source>
</evidence>
<dbReference type="InterPro" id="IPR032675">
    <property type="entry name" value="LRR_dom_sf"/>
</dbReference>
<evidence type="ECO:0000259" key="8">
    <source>
        <dbReference type="Pfam" id="PF08263"/>
    </source>
</evidence>
<dbReference type="Gene3D" id="3.80.10.10">
    <property type="entry name" value="Ribonuclease Inhibitor"/>
    <property type="match status" value="1"/>
</dbReference>
<keyword evidence="5" id="KW-0325">Glycoprotein</keyword>
<comment type="similarity">
    <text evidence="6">Belongs to the polygalacturonase-inhibiting protein family.</text>
</comment>
<evidence type="ECO:0000256" key="6">
    <source>
        <dbReference type="ARBA" id="ARBA00038043"/>
    </source>
</evidence>
<protein>
    <recommendedName>
        <fullName evidence="8">Leucine-rich repeat-containing N-terminal plant-type domain-containing protein</fullName>
    </recommendedName>
</protein>
<feature type="domain" description="Leucine-rich repeat-containing N-terminal plant-type" evidence="8">
    <location>
        <begin position="35"/>
        <end position="72"/>
    </location>
</feature>
<dbReference type="Pfam" id="PF00560">
    <property type="entry name" value="LRR_1"/>
    <property type="match status" value="3"/>
</dbReference>
<dbReference type="SUPFAM" id="SSF52058">
    <property type="entry name" value="L domain-like"/>
    <property type="match status" value="1"/>
</dbReference>
<evidence type="ECO:0000256" key="1">
    <source>
        <dbReference type="ARBA" id="ARBA00004196"/>
    </source>
</evidence>
<dbReference type="InterPro" id="IPR051848">
    <property type="entry name" value="PGIP"/>
</dbReference>
<accession>A0A7I8KW17</accession>